<feature type="domain" description="Histidine kinase" evidence="11">
    <location>
        <begin position="371"/>
        <end position="575"/>
    </location>
</feature>
<keyword evidence="10" id="KW-0732">Signal</keyword>
<dbReference type="Gene3D" id="1.10.287.130">
    <property type="match status" value="1"/>
</dbReference>
<feature type="signal peptide" evidence="10">
    <location>
        <begin position="1"/>
        <end position="19"/>
    </location>
</feature>
<dbReference type="SMART" id="SM00387">
    <property type="entry name" value="HATPase_c"/>
    <property type="match status" value="1"/>
</dbReference>
<comment type="subcellular location">
    <subcellularLocation>
        <location evidence="2">Cell membrane</location>
    </subcellularLocation>
</comment>
<dbReference type="Gene3D" id="3.30.565.10">
    <property type="entry name" value="Histidine kinase-like ATPase, C-terminal domain"/>
    <property type="match status" value="1"/>
</dbReference>
<evidence type="ECO:0000259" key="11">
    <source>
        <dbReference type="PROSITE" id="PS50109"/>
    </source>
</evidence>
<keyword evidence="6" id="KW-0812">Transmembrane</keyword>
<protein>
    <recommendedName>
        <fullName evidence="3">histidine kinase</fullName>
        <ecNumber evidence="3">2.7.13.3</ecNumber>
    </recommendedName>
</protein>
<dbReference type="Pfam" id="PF00512">
    <property type="entry name" value="HisKA"/>
    <property type="match status" value="1"/>
</dbReference>
<dbReference type="Pfam" id="PF02518">
    <property type="entry name" value="HATPase_c"/>
    <property type="match status" value="1"/>
</dbReference>
<comment type="caution">
    <text evidence="13">The sequence shown here is derived from an EMBL/GenBank/DDBJ whole genome shotgun (WGS) entry which is preliminary data.</text>
</comment>
<feature type="domain" description="HAMP" evidence="12">
    <location>
        <begin position="311"/>
        <end position="363"/>
    </location>
</feature>
<evidence type="ECO:0000256" key="6">
    <source>
        <dbReference type="ARBA" id="ARBA00022692"/>
    </source>
</evidence>
<evidence type="ECO:0000256" key="5">
    <source>
        <dbReference type="ARBA" id="ARBA00022679"/>
    </source>
</evidence>
<feature type="chain" id="PRO_5046239921" description="histidine kinase" evidence="10">
    <location>
        <begin position="20"/>
        <end position="575"/>
    </location>
</feature>
<dbReference type="PROSITE" id="PS50885">
    <property type="entry name" value="HAMP"/>
    <property type="match status" value="1"/>
</dbReference>
<name>A0ABV4CF09_9PSEU</name>
<evidence type="ECO:0000313" key="14">
    <source>
        <dbReference type="Proteomes" id="UP001564626"/>
    </source>
</evidence>
<dbReference type="InterPro" id="IPR003660">
    <property type="entry name" value="HAMP_dom"/>
</dbReference>
<dbReference type="InterPro" id="IPR050736">
    <property type="entry name" value="Sensor_HK_Regulatory"/>
</dbReference>
<dbReference type="SMART" id="SM00304">
    <property type="entry name" value="HAMP"/>
    <property type="match status" value="1"/>
</dbReference>
<comment type="catalytic activity">
    <reaction evidence="1">
        <text>ATP + protein L-histidine = ADP + protein N-phospho-L-histidine.</text>
        <dbReference type="EC" id="2.7.13.3"/>
    </reaction>
</comment>
<dbReference type="PROSITE" id="PS50109">
    <property type="entry name" value="HIS_KIN"/>
    <property type="match status" value="1"/>
</dbReference>
<reference evidence="13 14" key="1">
    <citation type="submission" date="2024-08" db="EMBL/GenBank/DDBJ databases">
        <title>Genome mining of Saccharopolyspora cebuensis PGLac3 from Nigerian medicinal plant.</title>
        <authorList>
            <person name="Ezeobiora C.E."/>
            <person name="Igbokwe N.H."/>
            <person name="Amin D.H."/>
            <person name="Mendie U.E."/>
        </authorList>
    </citation>
    <scope>NUCLEOTIDE SEQUENCE [LARGE SCALE GENOMIC DNA]</scope>
    <source>
        <strain evidence="13 14">PGLac3</strain>
    </source>
</reference>
<dbReference type="SMART" id="SM00388">
    <property type="entry name" value="HisKA"/>
    <property type="match status" value="1"/>
</dbReference>
<dbReference type="Proteomes" id="UP001564626">
    <property type="component" value="Unassembled WGS sequence"/>
</dbReference>
<evidence type="ECO:0000256" key="10">
    <source>
        <dbReference type="SAM" id="SignalP"/>
    </source>
</evidence>
<evidence type="ECO:0000256" key="2">
    <source>
        <dbReference type="ARBA" id="ARBA00004236"/>
    </source>
</evidence>
<dbReference type="SUPFAM" id="SSF47384">
    <property type="entry name" value="Homodimeric domain of signal transducing histidine kinase"/>
    <property type="match status" value="1"/>
</dbReference>
<proteinExistence type="predicted"/>
<dbReference type="GO" id="GO:0016301">
    <property type="term" value="F:kinase activity"/>
    <property type="evidence" value="ECO:0007669"/>
    <property type="project" value="UniProtKB-KW"/>
</dbReference>
<evidence type="ECO:0000313" key="13">
    <source>
        <dbReference type="EMBL" id="MEY8039695.1"/>
    </source>
</evidence>
<dbReference type="InterPro" id="IPR004358">
    <property type="entry name" value="Sig_transdc_His_kin-like_C"/>
</dbReference>
<evidence type="ECO:0000256" key="9">
    <source>
        <dbReference type="ARBA" id="ARBA00023012"/>
    </source>
</evidence>
<keyword evidence="9" id="KW-0902">Two-component regulatory system</keyword>
<evidence type="ECO:0000256" key="7">
    <source>
        <dbReference type="ARBA" id="ARBA00022777"/>
    </source>
</evidence>
<dbReference type="PANTHER" id="PTHR43711:SF1">
    <property type="entry name" value="HISTIDINE KINASE 1"/>
    <property type="match status" value="1"/>
</dbReference>
<keyword evidence="8" id="KW-1133">Transmembrane helix</keyword>
<keyword evidence="5" id="KW-0808">Transferase</keyword>
<dbReference type="CDD" id="cd06225">
    <property type="entry name" value="HAMP"/>
    <property type="match status" value="1"/>
</dbReference>
<organism evidence="13 14">
    <name type="scientific">Saccharopolyspora cebuensis</name>
    <dbReference type="NCBI Taxonomy" id="418759"/>
    <lineage>
        <taxon>Bacteria</taxon>
        <taxon>Bacillati</taxon>
        <taxon>Actinomycetota</taxon>
        <taxon>Actinomycetes</taxon>
        <taxon>Pseudonocardiales</taxon>
        <taxon>Pseudonocardiaceae</taxon>
        <taxon>Saccharopolyspora</taxon>
    </lineage>
</organism>
<dbReference type="Gene3D" id="6.10.340.10">
    <property type="match status" value="1"/>
</dbReference>
<dbReference type="Pfam" id="PF00672">
    <property type="entry name" value="HAMP"/>
    <property type="match status" value="1"/>
</dbReference>
<dbReference type="EMBL" id="JBGEHV010000013">
    <property type="protein sequence ID" value="MEY8039695.1"/>
    <property type="molecule type" value="Genomic_DNA"/>
</dbReference>
<keyword evidence="7 13" id="KW-0418">Kinase</keyword>
<evidence type="ECO:0000256" key="1">
    <source>
        <dbReference type="ARBA" id="ARBA00000085"/>
    </source>
</evidence>
<dbReference type="PRINTS" id="PR00344">
    <property type="entry name" value="BCTRLSENSOR"/>
</dbReference>
<evidence type="ECO:0000256" key="8">
    <source>
        <dbReference type="ARBA" id="ARBA00022989"/>
    </source>
</evidence>
<dbReference type="SUPFAM" id="SSF158472">
    <property type="entry name" value="HAMP domain-like"/>
    <property type="match status" value="1"/>
</dbReference>
<evidence type="ECO:0000259" key="12">
    <source>
        <dbReference type="PROSITE" id="PS50885"/>
    </source>
</evidence>
<dbReference type="InterPro" id="IPR036890">
    <property type="entry name" value="HATPase_C_sf"/>
</dbReference>
<evidence type="ECO:0000256" key="4">
    <source>
        <dbReference type="ARBA" id="ARBA00022553"/>
    </source>
</evidence>
<dbReference type="InterPro" id="IPR003661">
    <property type="entry name" value="HisK_dim/P_dom"/>
</dbReference>
<keyword evidence="8" id="KW-0472">Membrane</keyword>
<keyword evidence="14" id="KW-1185">Reference proteome</keyword>
<sequence>MRHSLLARLLAASVLVAVAAVAATAWLAARTTSGAIRQEQGVVLTDGTRVYSALLDFAATHPDWSGVGPLVRSLAAETGRRVVLVTQDRSPIADSAAGGAPLPATASAVVDPLAVDAALVPDAPADRIAPAAVGPFRLTAAERRRLHAGAERVLRCARSAGERGAIAADPGGRPRVVGASPQVLARCGAGALGAATPTERTALDALQGLVNGCLGRQGLPPVHLALDLTWTQAGTSPAPAVPADRVRTCLDGARHEQLAPFVAPAALLFVTTGTGEAPNAFDLSPANQVRIAVVASGVLVLAVAVTVLVGRRLVRPLHALTDAAQRMAGGELDARVAVHGRDEVARLGSAFNDMAAARQRTEALRKVMVGDVAHELRTPLSNIRGWLEAAEDGVSDRDPALITSLLEEALLLQRVIDDLQDLAMADAGQLALHPEAVRLADLLDQVATAPVEVSAPADLELVADPVRLRQVVGNLVANAVRHTPEGGSITVRARQDGAEVVIEVADTGSGIDPEDLPHVFDRFWRAEKSRNRETGGSGLGLAIARKLAEAQGGGVTATSTPGVGSTFTVRLPAGS</sequence>
<dbReference type="InterPro" id="IPR036097">
    <property type="entry name" value="HisK_dim/P_sf"/>
</dbReference>
<evidence type="ECO:0000256" key="3">
    <source>
        <dbReference type="ARBA" id="ARBA00012438"/>
    </source>
</evidence>
<keyword evidence="4" id="KW-0597">Phosphoprotein</keyword>
<dbReference type="InterPro" id="IPR003594">
    <property type="entry name" value="HATPase_dom"/>
</dbReference>
<dbReference type="CDD" id="cd00082">
    <property type="entry name" value="HisKA"/>
    <property type="match status" value="1"/>
</dbReference>
<dbReference type="RefSeq" id="WP_345358292.1">
    <property type="nucleotide sequence ID" value="NZ_BAABII010000003.1"/>
</dbReference>
<dbReference type="PANTHER" id="PTHR43711">
    <property type="entry name" value="TWO-COMPONENT HISTIDINE KINASE"/>
    <property type="match status" value="1"/>
</dbReference>
<dbReference type="SUPFAM" id="SSF55874">
    <property type="entry name" value="ATPase domain of HSP90 chaperone/DNA topoisomerase II/histidine kinase"/>
    <property type="match status" value="1"/>
</dbReference>
<gene>
    <name evidence="13" type="ORF">AB8O55_09835</name>
</gene>
<dbReference type="EC" id="2.7.13.3" evidence="3"/>
<dbReference type="CDD" id="cd16922">
    <property type="entry name" value="HATPase_EvgS-ArcB-TorS-like"/>
    <property type="match status" value="1"/>
</dbReference>
<accession>A0ABV4CF09</accession>
<dbReference type="InterPro" id="IPR005467">
    <property type="entry name" value="His_kinase_dom"/>
</dbReference>